<keyword evidence="2" id="KW-0812">Transmembrane</keyword>
<accession>A0ABU5EWZ2</accession>
<keyword evidence="2" id="KW-0472">Membrane</keyword>
<dbReference type="EMBL" id="JAXBLV010000144">
    <property type="protein sequence ID" value="MDY3559807.1"/>
    <property type="molecule type" value="Genomic_DNA"/>
</dbReference>
<proteinExistence type="predicted"/>
<keyword evidence="2" id="KW-1133">Transmembrane helix</keyword>
<evidence type="ECO:0008006" key="5">
    <source>
        <dbReference type="Google" id="ProtNLM"/>
    </source>
</evidence>
<feature type="region of interest" description="Disordered" evidence="1">
    <location>
        <begin position="250"/>
        <end position="278"/>
    </location>
</feature>
<sequence length="278" mass="29386">MSTEPTPPTTAATAPTAPTTAPTAPAAPPEPKAEPNALATALSTGWEQFTKGELISYRAMAVTLVVAAVVGTTIYITRSNFKVESGRWTEFDGLSGSASVSSLEEFAKKNPDTVQARLAEVETARALLGPEGIERFSLTDPARRKEAIDNVEKARDSFLKLADAYKDDPIMKAVCLRGAAKGEAALVGMPKDGAPDQYRGDPAKAAEYLDKLAEAVPDTEWSKDAKKLAESLRSNPRQVIDLQDRAYAMPKPIDPGLAPKSPIDNPFGAGLPGLPGGP</sequence>
<feature type="transmembrane region" description="Helical" evidence="2">
    <location>
        <begin position="55"/>
        <end position="77"/>
    </location>
</feature>
<reference evidence="4" key="1">
    <citation type="journal article" date="2023" name="Mar. Drugs">
        <title>Gemmata algarum, a Novel Planctomycete Isolated from an Algal Mat, Displays Antimicrobial Activity.</title>
        <authorList>
            <person name="Kumar G."/>
            <person name="Kallscheuer N."/>
            <person name="Kashif M."/>
            <person name="Ahamad S."/>
            <person name="Jagadeeshwari U."/>
            <person name="Pannikurungottu S."/>
            <person name="Haufschild T."/>
            <person name="Kabuu M."/>
            <person name="Sasikala C."/>
            <person name="Jogler C."/>
            <person name="Ramana C."/>
        </authorList>
    </citation>
    <scope>NUCLEOTIDE SEQUENCE [LARGE SCALE GENOMIC DNA]</scope>
    <source>
        <strain evidence="4">JC673</strain>
    </source>
</reference>
<evidence type="ECO:0000313" key="4">
    <source>
        <dbReference type="Proteomes" id="UP001272242"/>
    </source>
</evidence>
<feature type="region of interest" description="Disordered" evidence="1">
    <location>
        <begin position="1"/>
        <end position="36"/>
    </location>
</feature>
<evidence type="ECO:0000256" key="1">
    <source>
        <dbReference type="SAM" id="MobiDB-lite"/>
    </source>
</evidence>
<keyword evidence="4" id="KW-1185">Reference proteome</keyword>
<dbReference type="RefSeq" id="WP_320686502.1">
    <property type="nucleotide sequence ID" value="NZ_JAXBLV010000144.1"/>
</dbReference>
<evidence type="ECO:0000256" key="2">
    <source>
        <dbReference type="SAM" id="Phobius"/>
    </source>
</evidence>
<name>A0ABU5EWZ2_9BACT</name>
<gene>
    <name evidence="3" type="ORF">R5W23_000977</name>
</gene>
<dbReference type="Gene3D" id="1.25.40.10">
    <property type="entry name" value="Tetratricopeptide repeat domain"/>
    <property type="match status" value="1"/>
</dbReference>
<comment type="caution">
    <text evidence="3">The sequence shown here is derived from an EMBL/GenBank/DDBJ whole genome shotgun (WGS) entry which is preliminary data.</text>
</comment>
<dbReference type="Proteomes" id="UP001272242">
    <property type="component" value="Unassembled WGS sequence"/>
</dbReference>
<feature type="compositionally biased region" description="Low complexity" evidence="1">
    <location>
        <begin position="9"/>
        <end position="24"/>
    </location>
</feature>
<protein>
    <recommendedName>
        <fullName evidence="5">Tetratricopeptide repeat-like domain-containing protein</fullName>
    </recommendedName>
</protein>
<evidence type="ECO:0000313" key="3">
    <source>
        <dbReference type="EMBL" id="MDY3559807.1"/>
    </source>
</evidence>
<organism evidence="3 4">
    <name type="scientific">Gemmata algarum</name>
    <dbReference type="NCBI Taxonomy" id="2975278"/>
    <lineage>
        <taxon>Bacteria</taxon>
        <taxon>Pseudomonadati</taxon>
        <taxon>Planctomycetota</taxon>
        <taxon>Planctomycetia</taxon>
        <taxon>Gemmatales</taxon>
        <taxon>Gemmataceae</taxon>
        <taxon>Gemmata</taxon>
    </lineage>
</organism>
<dbReference type="InterPro" id="IPR011990">
    <property type="entry name" value="TPR-like_helical_dom_sf"/>
</dbReference>